<evidence type="ECO:0000256" key="1">
    <source>
        <dbReference type="ARBA" id="ARBA00001974"/>
    </source>
</evidence>
<dbReference type="PRINTS" id="PR00368">
    <property type="entry name" value="FADPNR"/>
</dbReference>
<sequence length="420" mass="46972">MSHSQILIIGGGTAGITVAAQLIRKDKSLNISILEPSEKHYYQPAWTLVGAGTYKFEDTERSEARYIPKGVTWVKDKATELNPEKNMVKTAKSGDITYDFLVLAPGLIMAPELLPGLSEAMDKGVVCSNYTNPNHTWEVLQNFKGGNAVFTQPTTPIKCGGAPQKIMYLAEEYFRKSGVRDKTKVIFATPGTVIFGVEVFAKTLNKIIADRDIILKTFYAPVKIDSAKQEITFKYIKGDFDEYSKKLDARIMEKMSGETEITIHYDMLHIAPPQQAPDFVRNSTVSMKEGPGKGWVDVDINTLQHLRFPNVFSLGDVAALPTAKTGAAVRKQAPVVVGNLLHLMKTKKVGDMKYEGYSSCPLVTGYSKMVLAEFKYDNVRDSDPLISTFVDTSKEQYSMWLLKKYVLPRMYWDMMLRGRA</sequence>
<evidence type="ECO:0000256" key="6">
    <source>
        <dbReference type="ARBA" id="ARBA00023002"/>
    </source>
</evidence>
<evidence type="ECO:0000313" key="8">
    <source>
        <dbReference type="EMBL" id="SMD46249.1"/>
    </source>
</evidence>
<dbReference type="GO" id="GO:0048038">
    <property type="term" value="F:quinone binding"/>
    <property type="evidence" value="ECO:0007669"/>
    <property type="project" value="UniProtKB-KW"/>
</dbReference>
<evidence type="ECO:0000256" key="4">
    <source>
        <dbReference type="ARBA" id="ARBA00022827"/>
    </source>
</evidence>
<dbReference type="Proteomes" id="UP000192333">
    <property type="component" value="Chromosome I"/>
</dbReference>
<dbReference type="PANTHER" id="PTHR10632">
    <property type="entry name" value="SULFIDE:QUINONE OXIDOREDUCTASE"/>
    <property type="match status" value="1"/>
</dbReference>
<dbReference type="STRING" id="758820.SAMN00777080_4930"/>
<dbReference type="RefSeq" id="WP_084123172.1">
    <property type="nucleotide sequence ID" value="NZ_LT838813.1"/>
</dbReference>
<keyword evidence="4" id="KW-0274">FAD</keyword>
<dbReference type="FunFam" id="3.50.50.60:FF:000034">
    <property type="entry name" value="sulfide:quinone oxidoreductase, mitochondrial"/>
    <property type="match status" value="1"/>
</dbReference>
<dbReference type="InterPro" id="IPR023753">
    <property type="entry name" value="FAD/NAD-binding_dom"/>
</dbReference>
<dbReference type="GO" id="GO:0070221">
    <property type="term" value="P:sulfide oxidation, using sulfide:quinone oxidoreductase"/>
    <property type="evidence" value="ECO:0007669"/>
    <property type="project" value="TreeGrafter"/>
</dbReference>
<reference evidence="9" key="1">
    <citation type="submission" date="2017-04" db="EMBL/GenBank/DDBJ databases">
        <authorList>
            <person name="Varghese N."/>
            <person name="Submissions S."/>
        </authorList>
    </citation>
    <scope>NUCLEOTIDE SEQUENCE [LARGE SCALE GENOMIC DNA]</scope>
    <source>
        <strain evidence="9">DSM 16537</strain>
    </source>
</reference>
<dbReference type="InterPro" id="IPR015904">
    <property type="entry name" value="Sulphide_quinone_reductase"/>
</dbReference>
<dbReference type="EMBL" id="LT838813">
    <property type="protein sequence ID" value="SMD46249.1"/>
    <property type="molecule type" value="Genomic_DNA"/>
</dbReference>
<evidence type="ECO:0000256" key="2">
    <source>
        <dbReference type="ARBA" id="ARBA00022630"/>
    </source>
</evidence>
<keyword evidence="6" id="KW-0560">Oxidoreductase</keyword>
<accession>A0A1W2HBK1</accession>
<dbReference type="GO" id="GO:0070224">
    <property type="term" value="F:sulfide:quinone oxidoreductase activity"/>
    <property type="evidence" value="ECO:0007669"/>
    <property type="project" value="TreeGrafter"/>
</dbReference>
<gene>
    <name evidence="8" type="ORF">SAMN00777080_4930</name>
</gene>
<dbReference type="Pfam" id="PF07992">
    <property type="entry name" value="Pyr_redox_2"/>
    <property type="match status" value="1"/>
</dbReference>
<keyword evidence="2" id="KW-0285">Flavoprotein</keyword>
<dbReference type="GO" id="GO:0071949">
    <property type="term" value="F:FAD binding"/>
    <property type="evidence" value="ECO:0007669"/>
    <property type="project" value="TreeGrafter"/>
</dbReference>
<keyword evidence="9" id="KW-1185">Reference proteome</keyword>
<dbReference type="Gene3D" id="3.50.50.60">
    <property type="entry name" value="FAD/NAD(P)-binding domain"/>
    <property type="match status" value="2"/>
</dbReference>
<comment type="cofactor">
    <cofactor evidence="1">
        <name>FAD</name>
        <dbReference type="ChEBI" id="CHEBI:57692"/>
    </cofactor>
</comment>
<organism evidence="8 9">
    <name type="scientific">Aquiflexum balticum DSM 16537</name>
    <dbReference type="NCBI Taxonomy" id="758820"/>
    <lineage>
        <taxon>Bacteria</taxon>
        <taxon>Pseudomonadati</taxon>
        <taxon>Bacteroidota</taxon>
        <taxon>Cytophagia</taxon>
        <taxon>Cytophagales</taxon>
        <taxon>Cyclobacteriaceae</taxon>
        <taxon>Aquiflexum</taxon>
    </lineage>
</organism>
<evidence type="ECO:0000256" key="5">
    <source>
        <dbReference type="ARBA" id="ARBA00022946"/>
    </source>
</evidence>
<dbReference type="AlphaFoldDB" id="A0A1W2HBK1"/>
<feature type="domain" description="FAD/NAD(P)-binding" evidence="7">
    <location>
        <begin position="5"/>
        <end position="119"/>
    </location>
</feature>
<evidence type="ECO:0000313" key="9">
    <source>
        <dbReference type="Proteomes" id="UP000192333"/>
    </source>
</evidence>
<dbReference type="OrthoDB" id="9805710at2"/>
<dbReference type="PANTHER" id="PTHR10632:SF2">
    <property type="entry name" value="SULFIDE:QUINONE OXIDOREDUCTASE, MITOCHONDRIAL"/>
    <property type="match status" value="1"/>
</dbReference>
<evidence type="ECO:0000256" key="3">
    <source>
        <dbReference type="ARBA" id="ARBA00022719"/>
    </source>
</evidence>
<keyword evidence="3" id="KW-0874">Quinone</keyword>
<keyword evidence="5" id="KW-0809">Transit peptide</keyword>
<protein>
    <submittedName>
        <fullName evidence="8">Sulfide:quinone oxidoreductase</fullName>
    </submittedName>
</protein>
<evidence type="ECO:0000259" key="7">
    <source>
        <dbReference type="Pfam" id="PF07992"/>
    </source>
</evidence>
<dbReference type="SUPFAM" id="SSF51905">
    <property type="entry name" value="FAD/NAD(P)-binding domain"/>
    <property type="match status" value="2"/>
</dbReference>
<dbReference type="InterPro" id="IPR036188">
    <property type="entry name" value="FAD/NAD-bd_sf"/>
</dbReference>
<name>A0A1W2HBK1_9BACT</name>
<proteinExistence type="predicted"/>